<dbReference type="RefSeq" id="WP_160843691.1">
    <property type="nucleotide sequence ID" value="NZ_WVHT01000002.1"/>
</dbReference>
<keyword evidence="3" id="KW-1185">Reference proteome</keyword>
<dbReference type="EMBL" id="WVHT01000002">
    <property type="protein sequence ID" value="MXV50525.1"/>
    <property type="molecule type" value="Genomic_DNA"/>
</dbReference>
<organism evidence="2 3">
    <name type="scientific">Hufsiella arboris</name>
    <dbReference type="NCBI Taxonomy" id="2695275"/>
    <lineage>
        <taxon>Bacteria</taxon>
        <taxon>Pseudomonadati</taxon>
        <taxon>Bacteroidota</taxon>
        <taxon>Sphingobacteriia</taxon>
        <taxon>Sphingobacteriales</taxon>
        <taxon>Sphingobacteriaceae</taxon>
        <taxon>Hufsiella</taxon>
    </lineage>
</organism>
<protein>
    <submittedName>
        <fullName evidence="2">DUF3347 domain-containing protein</fullName>
    </submittedName>
</protein>
<dbReference type="Proteomes" id="UP000466586">
    <property type="component" value="Unassembled WGS sequence"/>
</dbReference>
<accession>A0A7K1Y7H9</accession>
<name>A0A7K1Y7H9_9SPHI</name>
<evidence type="ECO:0000313" key="2">
    <source>
        <dbReference type="EMBL" id="MXV50525.1"/>
    </source>
</evidence>
<proteinExistence type="predicted"/>
<evidence type="ECO:0000259" key="1">
    <source>
        <dbReference type="Pfam" id="PF11827"/>
    </source>
</evidence>
<evidence type="ECO:0000313" key="3">
    <source>
        <dbReference type="Proteomes" id="UP000466586"/>
    </source>
</evidence>
<reference evidence="2 3" key="1">
    <citation type="submission" date="2019-11" db="EMBL/GenBank/DDBJ databases">
        <title>Pedobacter sp. HMF7647 Genome sequencing and assembly.</title>
        <authorList>
            <person name="Kang H."/>
            <person name="Kim H."/>
            <person name="Joh K."/>
        </authorList>
    </citation>
    <scope>NUCLEOTIDE SEQUENCE [LARGE SCALE GENOMIC DNA]</scope>
    <source>
        <strain evidence="2 3">HMF7647</strain>
    </source>
</reference>
<dbReference type="Pfam" id="PF11827">
    <property type="entry name" value="DUF3347"/>
    <property type="match status" value="1"/>
</dbReference>
<feature type="domain" description="DUF3347" evidence="1">
    <location>
        <begin position="58"/>
        <end position="135"/>
    </location>
</feature>
<dbReference type="InterPro" id="IPR021782">
    <property type="entry name" value="DUF3347"/>
</dbReference>
<comment type="caution">
    <text evidence="2">The sequence shown here is derived from an EMBL/GenBank/DDBJ whole genome shotgun (WGS) entry which is preliminary data.</text>
</comment>
<dbReference type="AlphaFoldDB" id="A0A7K1Y7H9"/>
<dbReference type="PROSITE" id="PS51257">
    <property type="entry name" value="PROKAR_LIPOPROTEIN"/>
    <property type="match status" value="1"/>
</dbReference>
<sequence>MMFKHFFYLLLGVSVISCNQTENKSEEKVTVSADSTRNNSTILAGNDLKVENAALTDIYATYIQLKDDLVKSDSKEAANVSAKLAGQLKDNNDYLKIVEKANDISKTDDLKKQRLYFSDLSDEMIKAVKASKVESGKAFVQYCPMAKNGEGAYWLASEKEIRNPYYGDEMLNCGDVKEEITKK</sequence>
<gene>
    <name evidence="2" type="ORF">GS399_06030</name>
</gene>